<comment type="caution">
    <text evidence="5">The sequence shown here is derived from an EMBL/GenBank/DDBJ whole genome shotgun (WGS) entry which is preliminary data.</text>
</comment>
<sequence length="37" mass="4176">IAESVGYASESSFHKAFVREFGCTPGEYRERVRQLAP</sequence>
<dbReference type="GO" id="GO:0003700">
    <property type="term" value="F:DNA-binding transcription factor activity"/>
    <property type="evidence" value="ECO:0007669"/>
    <property type="project" value="InterPro"/>
</dbReference>
<keyword evidence="2" id="KW-0804">Transcription</keyword>
<dbReference type="InterPro" id="IPR009057">
    <property type="entry name" value="Homeodomain-like_sf"/>
</dbReference>
<evidence type="ECO:0000313" key="6">
    <source>
        <dbReference type="Proteomes" id="UP000436482"/>
    </source>
</evidence>
<feature type="non-terminal residue" evidence="5">
    <location>
        <position position="1"/>
    </location>
</feature>
<gene>
    <name evidence="4" type="ORF">GP979_31100</name>
    <name evidence="5" type="ORF">GP979_31145</name>
</gene>
<evidence type="ECO:0000259" key="3">
    <source>
        <dbReference type="PROSITE" id="PS01124"/>
    </source>
</evidence>
<evidence type="ECO:0000313" key="4">
    <source>
        <dbReference type="EMBL" id="MWR92680.1"/>
    </source>
</evidence>
<dbReference type="Gene3D" id="1.10.10.60">
    <property type="entry name" value="Homeodomain-like"/>
    <property type="match status" value="1"/>
</dbReference>
<evidence type="ECO:0000313" key="5">
    <source>
        <dbReference type="EMBL" id="MWR92689.1"/>
    </source>
</evidence>
<dbReference type="EMBL" id="WTQQ01001810">
    <property type="protein sequence ID" value="MWR92680.1"/>
    <property type="molecule type" value="Genomic_DNA"/>
</dbReference>
<dbReference type="RefSeq" id="WP_146626387.1">
    <property type="nucleotide sequence ID" value="NZ_LJDY02000567.1"/>
</dbReference>
<name>A0A6D0FDA8_ECOLX</name>
<dbReference type="GO" id="GO:0043565">
    <property type="term" value="F:sequence-specific DNA binding"/>
    <property type="evidence" value="ECO:0007669"/>
    <property type="project" value="InterPro"/>
</dbReference>
<dbReference type="Proteomes" id="UP000436482">
    <property type="component" value="Unassembled WGS sequence"/>
</dbReference>
<feature type="domain" description="HTH araC/xylS-type" evidence="3">
    <location>
        <begin position="1"/>
        <end position="31"/>
    </location>
</feature>
<accession>A0A6D0FDA8</accession>
<evidence type="ECO:0000256" key="2">
    <source>
        <dbReference type="ARBA" id="ARBA00023163"/>
    </source>
</evidence>
<proteinExistence type="predicted"/>
<dbReference type="AlphaFoldDB" id="A0A6D0FDA8"/>
<dbReference type="Pfam" id="PF12833">
    <property type="entry name" value="HTH_18"/>
    <property type="match status" value="1"/>
</dbReference>
<organism evidence="5 6">
    <name type="scientific">Escherichia coli</name>
    <dbReference type="NCBI Taxonomy" id="562"/>
    <lineage>
        <taxon>Bacteria</taxon>
        <taxon>Pseudomonadati</taxon>
        <taxon>Pseudomonadota</taxon>
        <taxon>Gammaproteobacteria</taxon>
        <taxon>Enterobacterales</taxon>
        <taxon>Enterobacteriaceae</taxon>
        <taxon>Escherichia</taxon>
    </lineage>
</organism>
<dbReference type="PROSITE" id="PS01124">
    <property type="entry name" value="HTH_ARAC_FAMILY_2"/>
    <property type="match status" value="1"/>
</dbReference>
<dbReference type="EMBL" id="WTQQ01001817">
    <property type="protein sequence ID" value="MWR92689.1"/>
    <property type="molecule type" value="Genomic_DNA"/>
</dbReference>
<protein>
    <submittedName>
        <fullName evidence="5">Helix-turn-helix domain-containing protein</fullName>
    </submittedName>
</protein>
<keyword evidence="1" id="KW-0805">Transcription regulation</keyword>
<reference evidence="5 6" key="1">
    <citation type="submission" date="2019-12" db="EMBL/GenBank/DDBJ databases">
        <title>Enteriobacteria Tanzani isolates_8377-8380.</title>
        <authorList>
            <person name="Subbiah M."/>
            <person name="Call D."/>
        </authorList>
    </citation>
    <scope>NUCLEOTIDE SEQUENCE [LARGE SCALE GENOMIC DNA]</scope>
    <source>
        <strain evidence="5 6">8379wE6</strain>
    </source>
</reference>
<dbReference type="SUPFAM" id="SSF46689">
    <property type="entry name" value="Homeodomain-like"/>
    <property type="match status" value="1"/>
</dbReference>
<dbReference type="InterPro" id="IPR018060">
    <property type="entry name" value="HTH_AraC"/>
</dbReference>
<evidence type="ECO:0000256" key="1">
    <source>
        <dbReference type="ARBA" id="ARBA00023015"/>
    </source>
</evidence>